<sequence>MVPVDRVFAREFSAARQTADVRILVTPSGACCRRLFIVGALTERLGSGDLVHARVADPTGVFLVTADWHNPDALDTLRCIDPPAFVAVTGRPVFSGSGDGVCATLDAEAVRVADRGARDTWVLATAAATLDRLEALRDGGDESASILEMVRAAVETVLETPSPVGITPRTLPEVMLDALQRMGGGSRGIGVDDAVAAGVRSGLTAGEARAAIEELLADGNCYQPVDGTIKLI</sequence>
<dbReference type="Proteomes" id="UP001305652">
    <property type="component" value="Chromosome"/>
</dbReference>
<dbReference type="AlphaFoldDB" id="A0AAX4FSA6"/>
<keyword evidence="2" id="KW-1185">Reference proteome</keyword>
<accession>A0AAX4FSA6</accession>
<name>A0AAX4FSA6_9EURY</name>
<evidence type="ECO:0000313" key="2">
    <source>
        <dbReference type="Proteomes" id="UP001305652"/>
    </source>
</evidence>
<dbReference type="KEGG" id="mrc:R6Y96_05670"/>
<reference evidence="1 2" key="1">
    <citation type="submission" date="2023-10" db="EMBL/GenBank/DDBJ databases">
        <title>The complete genome sequence of Methanoculleus receptaculi DSM 18860.</title>
        <authorList>
            <person name="Lai S.-J."/>
            <person name="You Y.-T."/>
            <person name="Chen S.-C."/>
        </authorList>
    </citation>
    <scope>NUCLEOTIDE SEQUENCE [LARGE SCALE GENOMIC DNA]</scope>
    <source>
        <strain evidence="1 2">DSM 18860</strain>
    </source>
</reference>
<dbReference type="EMBL" id="CP137642">
    <property type="protein sequence ID" value="WOX56813.1"/>
    <property type="molecule type" value="Genomic_DNA"/>
</dbReference>
<dbReference type="GeneID" id="85732625"/>
<proteinExistence type="predicted"/>
<dbReference type="RefSeq" id="WP_318620235.1">
    <property type="nucleotide sequence ID" value="NZ_CP137642.1"/>
</dbReference>
<organism evidence="1 2">
    <name type="scientific">Methanoculleus receptaculi</name>
    <dbReference type="NCBI Taxonomy" id="394967"/>
    <lineage>
        <taxon>Archaea</taxon>
        <taxon>Methanobacteriati</taxon>
        <taxon>Methanobacteriota</taxon>
        <taxon>Stenosarchaea group</taxon>
        <taxon>Methanomicrobia</taxon>
        <taxon>Methanomicrobiales</taxon>
        <taxon>Methanomicrobiaceae</taxon>
        <taxon>Methanoculleus</taxon>
    </lineage>
</organism>
<evidence type="ECO:0008006" key="3">
    <source>
        <dbReference type="Google" id="ProtNLM"/>
    </source>
</evidence>
<protein>
    <recommendedName>
        <fullName evidence="3">DNA-binding protein</fullName>
    </recommendedName>
</protein>
<gene>
    <name evidence="1" type="ORF">R6Y96_05670</name>
</gene>
<evidence type="ECO:0000313" key="1">
    <source>
        <dbReference type="EMBL" id="WOX56813.1"/>
    </source>
</evidence>